<accession>A0A8S5T847</accession>
<protein>
    <submittedName>
        <fullName evidence="1">Uncharacterized protein</fullName>
    </submittedName>
</protein>
<organism evidence="1">
    <name type="scientific">Podoviridae sp. ctU557</name>
    <dbReference type="NCBI Taxonomy" id="2827736"/>
    <lineage>
        <taxon>Viruses</taxon>
        <taxon>Duplodnaviria</taxon>
        <taxon>Heunggongvirae</taxon>
        <taxon>Uroviricota</taxon>
        <taxon>Caudoviricetes</taxon>
    </lineage>
</organism>
<proteinExistence type="predicted"/>
<reference evidence="1" key="1">
    <citation type="journal article" date="2021" name="Proc. Natl. Acad. Sci. U.S.A.">
        <title>A Catalog of Tens of Thousands of Viruses from Human Metagenomes Reveals Hidden Associations with Chronic Diseases.</title>
        <authorList>
            <person name="Tisza M.J."/>
            <person name="Buck C.B."/>
        </authorList>
    </citation>
    <scope>NUCLEOTIDE SEQUENCE</scope>
    <source>
        <strain evidence="1">CtU557</strain>
    </source>
</reference>
<evidence type="ECO:0000313" key="1">
    <source>
        <dbReference type="EMBL" id="DAF59516.1"/>
    </source>
</evidence>
<sequence length="70" mass="8175">MSEYASGINNWPDNQPALPDMELVNIIRNMPPEERMENKRRWLSEISDREILCRMVDDANKADGLDLELD</sequence>
<dbReference type="EMBL" id="BK032771">
    <property type="protein sequence ID" value="DAF59516.1"/>
    <property type="molecule type" value="Genomic_DNA"/>
</dbReference>
<name>A0A8S5T847_9CAUD</name>